<evidence type="ECO:0000313" key="2">
    <source>
        <dbReference type="EMBL" id="DAE08584.1"/>
    </source>
</evidence>
<sequence>MSEEIKKNKTPIDPLIFEPGAPLAPKEEPKKKPIRPAIFEAPVKSFEDKTYLVLIANDTDDDLSDGNFKICHGRTDCYRFIETLLESYGDSIDIHKSIVMTETRQTETETGDIKYYMINIPECVSMYSFCKSVENYYGEYGFDIEGYNKGYSQEEIEENKLVDPDPDKEALYGTFAEFLKLRDHNIKETFSDTQTPFIEGLDNQKKYDFNDGNGINV</sequence>
<protein>
    <submittedName>
        <fullName evidence="2">Uncharacterized protein</fullName>
    </submittedName>
</protein>
<accession>A0A8S5PP88</accession>
<dbReference type="EMBL" id="BK015472">
    <property type="protein sequence ID" value="DAE08584.1"/>
    <property type="molecule type" value="Genomic_DNA"/>
</dbReference>
<feature type="region of interest" description="Disordered" evidence="1">
    <location>
        <begin position="1"/>
        <end position="29"/>
    </location>
</feature>
<proteinExistence type="predicted"/>
<name>A0A8S5PP88_9CAUD</name>
<reference evidence="2" key="1">
    <citation type="journal article" date="2021" name="Proc. Natl. Acad. Sci. U.S.A.">
        <title>A Catalog of Tens of Thousands of Viruses from Human Metagenomes Reveals Hidden Associations with Chronic Diseases.</title>
        <authorList>
            <person name="Tisza M.J."/>
            <person name="Buck C.B."/>
        </authorList>
    </citation>
    <scope>NUCLEOTIDE SEQUENCE</scope>
    <source>
        <strain evidence="2">CtwwN25</strain>
    </source>
</reference>
<organism evidence="2">
    <name type="scientific">Myoviridae sp. ctwwN25</name>
    <dbReference type="NCBI Taxonomy" id="2825209"/>
    <lineage>
        <taxon>Viruses</taxon>
        <taxon>Duplodnaviria</taxon>
        <taxon>Heunggongvirae</taxon>
        <taxon>Uroviricota</taxon>
        <taxon>Caudoviricetes</taxon>
    </lineage>
</organism>
<evidence type="ECO:0000256" key="1">
    <source>
        <dbReference type="SAM" id="MobiDB-lite"/>
    </source>
</evidence>